<evidence type="ECO:0000313" key="2">
    <source>
        <dbReference type="Proteomes" id="UP000198639"/>
    </source>
</evidence>
<accession>A0A1I1X3U8</accession>
<reference evidence="2" key="1">
    <citation type="submission" date="2016-10" db="EMBL/GenBank/DDBJ databases">
        <authorList>
            <person name="Varghese N."/>
            <person name="Submissions S."/>
        </authorList>
    </citation>
    <scope>NUCLEOTIDE SEQUENCE [LARGE SCALE GENOMIC DNA]</scope>
    <source>
        <strain evidence="2">CGMCC 1.12041</strain>
    </source>
</reference>
<dbReference type="Proteomes" id="UP000198639">
    <property type="component" value="Unassembled WGS sequence"/>
</dbReference>
<dbReference type="RefSeq" id="WP_218147638.1">
    <property type="nucleotide sequence ID" value="NZ_FOLD01000055.1"/>
</dbReference>
<dbReference type="GO" id="GO:0016705">
    <property type="term" value="F:oxidoreductase activity, acting on paired donors, with incorporation or reduction of molecular oxygen"/>
    <property type="evidence" value="ECO:0007669"/>
    <property type="project" value="InterPro"/>
</dbReference>
<dbReference type="InterPro" id="IPR036661">
    <property type="entry name" value="Luciferase-like_sf"/>
</dbReference>
<dbReference type="Gene3D" id="3.20.20.30">
    <property type="entry name" value="Luciferase-like domain"/>
    <property type="match status" value="1"/>
</dbReference>
<sequence length="68" mass="7629">MRIHSGLRVGRNRLIDYLGGLQQLGVNHVAFTLKASRRPATEVLQEFAEFVLPAFPSNLIINSDRPVQ</sequence>
<gene>
    <name evidence="1" type="ORF">SAMN05216204_1552</name>
</gene>
<name>A0A1I1X3U8_9BURK</name>
<proteinExistence type="predicted"/>
<dbReference type="EMBL" id="FOLD01000055">
    <property type="protein sequence ID" value="SFE00010.1"/>
    <property type="molecule type" value="Genomic_DNA"/>
</dbReference>
<evidence type="ECO:0000313" key="1">
    <source>
        <dbReference type="EMBL" id="SFE00010.1"/>
    </source>
</evidence>
<dbReference type="AlphaFoldDB" id="A0A1I1X3U8"/>
<protein>
    <recommendedName>
        <fullName evidence="3">Luciferase-like monooxygenase</fullName>
    </recommendedName>
</protein>
<evidence type="ECO:0008006" key="3">
    <source>
        <dbReference type="Google" id="ProtNLM"/>
    </source>
</evidence>
<dbReference type="STRING" id="1164594.SAMN05216204_1552"/>
<keyword evidence="2" id="KW-1185">Reference proteome</keyword>
<organism evidence="1 2">
    <name type="scientific">Massilia yuzhufengensis</name>
    <dbReference type="NCBI Taxonomy" id="1164594"/>
    <lineage>
        <taxon>Bacteria</taxon>
        <taxon>Pseudomonadati</taxon>
        <taxon>Pseudomonadota</taxon>
        <taxon>Betaproteobacteria</taxon>
        <taxon>Burkholderiales</taxon>
        <taxon>Oxalobacteraceae</taxon>
        <taxon>Telluria group</taxon>
        <taxon>Massilia</taxon>
    </lineage>
</organism>